<sequence>MRFLISVLLFGFSLLPFALCCQIQAQNDRPNIIFILTDDQRWDALGHSGNAIIKTPNMDRLAVDGTYFKNAFVTTPICAASRASIMTGLYERKHDYTFRQPPLKTRFIAQTYFTLLKSAGYHNGFFGKFGVNFENQQDSLLFDVYRPKQQGGYFRLNENGTQQRHLTDVMADEAIGFIKNAPNDRPFALSLSFHAPHAVDSSPYQYFWPVALDSLYQDIAIPDPLMDGTSDFNKLPEAVREGFNRARWRWRYDTPEKYQNMVKGYYRMISGIDAALGRIRKTLENQGIDKNTVIILMGDNGYFMGERQLAGKWLMYEPSLRVPLIIYNPKEKGGMTVDDMVLNIDVPSTILDFAKVDIPKTYQGQSLKEYTKTNGRHPKKRKELLFEHLWNFEPIPASEGVRTDKYKYFRYRDDPNWEELYDLENDPNEMHNLVNSKDYRKVLQELRQKCDTLIKKVSK</sequence>
<dbReference type="Proteomes" id="UP001595191">
    <property type="component" value="Unassembled WGS sequence"/>
</dbReference>
<reference evidence="1" key="1">
    <citation type="submission" date="2024-09" db="EMBL/GenBank/DDBJ databases">
        <authorList>
            <person name="Liu J."/>
        </authorList>
    </citation>
    <scope>NUCLEOTIDE SEQUENCE</scope>
    <source>
        <strain evidence="1">NBU2967</strain>
    </source>
</reference>
<protein>
    <submittedName>
        <fullName evidence="1">Sulfatase</fullName>
    </submittedName>
</protein>
<gene>
    <name evidence="1" type="ORF">ACEZ3G_15455</name>
</gene>
<evidence type="ECO:0000313" key="2">
    <source>
        <dbReference type="Proteomes" id="UP001595191"/>
    </source>
</evidence>
<dbReference type="EMBL" id="JBHFPV010000005">
    <property type="protein sequence ID" value="MFH6604881.1"/>
    <property type="molecule type" value="Genomic_DNA"/>
</dbReference>
<comment type="caution">
    <text evidence="1">The sequence shown here is derived from an EMBL/GenBank/DDBJ whole genome shotgun (WGS) entry which is preliminary data.</text>
</comment>
<keyword evidence="2" id="KW-1185">Reference proteome</keyword>
<proteinExistence type="predicted"/>
<organism evidence="1 2">
    <name type="scientific">Meishania litoralis</name>
    <dbReference type="NCBI Taxonomy" id="3434685"/>
    <lineage>
        <taxon>Bacteria</taxon>
        <taxon>Pseudomonadati</taxon>
        <taxon>Bacteroidota</taxon>
        <taxon>Flavobacteriia</taxon>
        <taxon>Flavobacteriales</taxon>
        <taxon>Flavobacteriaceae</taxon>
        <taxon>Meishania</taxon>
    </lineage>
</organism>
<accession>A0ACC7LM96</accession>
<evidence type="ECO:0000313" key="1">
    <source>
        <dbReference type="EMBL" id="MFH6604881.1"/>
    </source>
</evidence>
<name>A0ACC7LM96_9FLAO</name>